<dbReference type="InterPro" id="IPR050849">
    <property type="entry name" value="HAD-like_hydrolase_phosphatase"/>
</dbReference>
<dbReference type="InterPro" id="IPR006384">
    <property type="entry name" value="HAD_hydro_PyrdxlP_Pase-like"/>
</dbReference>
<evidence type="ECO:0000313" key="2">
    <source>
        <dbReference type="EMBL" id="CCC71250.1"/>
    </source>
</evidence>
<dbReference type="InterPro" id="IPR036412">
    <property type="entry name" value="HAD-like_sf"/>
</dbReference>
<proteinExistence type="predicted"/>
<reference evidence="2 3" key="1">
    <citation type="journal article" date="2011" name="Proc. Natl. Acad. Sci. U.S.A.">
        <title>Evolutionary erosion of yeast sex chromosomes by mating-type switching accidents.</title>
        <authorList>
            <person name="Gordon J.L."/>
            <person name="Armisen D."/>
            <person name="Proux-Wera E."/>
            <person name="Oheigeartaigh S.S."/>
            <person name="Byrne K.P."/>
            <person name="Wolfe K.H."/>
        </authorList>
    </citation>
    <scope>NUCLEOTIDE SEQUENCE [LARGE SCALE GENOMIC DNA]</scope>
    <source>
        <strain evidence="3">ATCC 76901 / BCRC 22586 / CBS 4309 / NBRC 1992 / NRRL Y-12630</strain>
    </source>
</reference>
<dbReference type="STRING" id="1064592.G0VHE4"/>
<name>G0VHE4_NAUCA</name>
<dbReference type="eggNOG" id="ENOG502QRU0">
    <property type="taxonomic scope" value="Eukaryota"/>
</dbReference>
<dbReference type="Gene3D" id="3.40.50.1000">
    <property type="entry name" value="HAD superfamily/HAD-like"/>
    <property type="match status" value="1"/>
</dbReference>
<dbReference type="GO" id="GO:0110130">
    <property type="term" value="F:ribitol-5-phosphatase activity"/>
    <property type="evidence" value="ECO:0007669"/>
    <property type="project" value="EnsemblFungi"/>
</dbReference>
<evidence type="ECO:0000256" key="1">
    <source>
        <dbReference type="ARBA" id="ARBA00022801"/>
    </source>
</evidence>
<organism evidence="2 3">
    <name type="scientific">Naumovozyma castellii</name>
    <name type="common">Yeast</name>
    <name type="synonym">Saccharomyces castellii</name>
    <dbReference type="NCBI Taxonomy" id="27288"/>
    <lineage>
        <taxon>Eukaryota</taxon>
        <taxon>Fungi</taxon>
        <taxon>Dikarya</taxon>
        <taxon>Ascomycota</taxon>
        <taxon>Saccharomycotina</taxon>
        <taxon>Saccharomycetes</taxon>
        <taxon>Saccharomycetales</taxon>
        <taxon>Saccharomycetaceae</taxon>
        <taxon>Naumovozyma</taxon>
    </lineage>
</organism>
<dbReference type="EMBL" id="HE576758">
    <property type="protein sequence ID" value="CCC71250.1"/>
    <property type="molecule type" value="Genomic_DNA"/>
</dbReference>
<evidence type="ECO:0000313" key="3">
    <source>
        <dbReference type="Proteomes" id="UP000001640"/>
    </source>
</evidence>
<dbReference type="GO" id="GO:0052646">
    <property type="term" value="P:alditol phosphate metabolic process"/>
    <property type="evidence" value="ECO:0007669"/>
    <property type="project" value="EnsemblFungi"/>
</dbReference>
<dbReference type="Proteomes" id="UP000001640">
    <property type="component" value="Chromosome 7"/>
</dbReference>
<dbReference type="AlphaFoldDB" id="G0VHE4"/>
<dbReference type="PANTHER" id="PTHR28181">
    <property type="entry name" value="UPF0655 PROTEIN YCR015C"/>
    <property type="match status" value="1"/>
</dbReference>
<reference key="2">
    <citation type="submission" date="2011-08" db="EMBL/GenBank/DDBJ databases">
        <title>Genome sequence of Naumovozyma castellii.</title>
        <authorList>
            <person name="Gordon J.L."/>
            <person name="Armisen D."/>
            <person name="Proux-Wera E."/>
            <person name="OhEigeartaigh S.S."/>
            <person name="Byrne K.P."/>
            <person name="Wolfe K.H."/>
        </authorList>
    </citation>
    <scope>NUCLEOTIDE SEQUENCE</scope>
    <source>
        <strain>Type strain:CBS 4309</strain>
    </source>
</reference>
<dbReference type="SUPFAM" id="SSF56784">
    <property type="entry name" value="HAD-like"/>
    <property type="match status" value="1"/>
</dbReference>
<dbReference type="GeneID" id="96904915"/>
<dbReference type="KEGG" id="ncs:NCAS_0G03630"/>
<gene>
    <name evidence="2" type="primary">NCAS0G03630</name>
    <name evidence="2" type="ordered locus">NCAS_0G03630</name>
</gene>
<dbReference type="InParanoid" id="G0VHE4"/>
<dbReference type="NCBIfam" id="TIGR01489">
    <property type="entry name" value="DKMTPPase-SF"/>
    <property type="match status" value="1"/>
</dbReference>
<dbReference type="OrthoDB" id="10014216at2759"/>
<dbReference type="OMA" id="VPFHEFD"/>
<accession>G0VHE4</accession>
<keyword evidence="3" id="KW-1185">Reference proteome</keyword>
<dbReference type="GO" id="GO:0000121">
    <property type="term" value="F:sn-glycerol 1-phosphatase activity"/>
    <property type="evidence" value="ECO:0007669"/>
    <property type="project" value="EnsemblFungi"/>
</dbReference>
<dbReference type="Gene3D" id="3.90.1470.20">
    <property type="match status" value="1"/>
</dbReference>
<protein>
    <submittedName>
        <fullName evidence="2">Uncharacterized protein</fullName>
    </submittedName>
</protein>
<dbReference type="GO" id="GO:0043136">
    <property type="term" value="F:sn-glycerol 3-phosphatase activity"/>
    <property type="evidence" value="ECO:0007669"/>
    <property type="project" value="EnsemblFungi"/>
</dbReference>
<dbReference type="PANTHER" id="PTHR28181:SF2">
    <property type="entry name" value="PHOSPHORIC MONOESTER HYDROLASE"/>
    <property type="match status" value="1"/>
</dbReference>
<dbReference type="GO" id="GO:0050286">
    <property type="term" value="F:sorbitol-6-phosphatase activity"/>
    <property type="evidence" value="ECO:0007669"/>
    <property type="project" value="EnsemblFungi"/>
</dbReference>
<dbReference type="RefSeq" id="XP_003677602.1">
    <property type="nucleotide sequence ID" value="XM_003677554.1"/>
</dbReference>
<dbReference type="HOGENOM" id="CLU_058495_1_0_1"/>
<dbReference type="FunCoup" id="G0VHE4">
    <property type="interactions" value="60"/>
</dbReference>
<keyword evidence="1" id="KW-0378">Hydrolase</keyword>
<sequence length="241" mass="27232">MVKAVIFTDFDGTVTWQDSNDYLTDTYGFGKETRGKIFEGVLDGSKSFRDGFTAMIDSINKPLPECMKALEEKIQLDPGFKDTFEWAQANDVPIIVVSSGMKTIIKDLLTRLLGAESVTKLTIEANEVEVGSDDQWKVIFKDETPFGHDKSRTIAAYREKYEAHLKEGEQRPTYFYCGDGISDLSAAKECDLLFAKRGKDLVTFCKRQDVPFHEFDTFADILNNMKAVLDGKKTVKELMEN</sequence>
<dbReference type="InterPro" id="IPR023214">
    <property type="entry name" value="HAD_sf"/>
</dbReference>
<dbReference type="Pfam" id="PF12710">
    <property type="entry name" value="HAD"/>
    <property type="match status" value="1"/>
</dbReference>
<dbReference type="NCBIfam" id="TIGR01488">
    <property type="entry name" value="HAD-SF-IB"/>
    <property type="match status" value="1"/>
</dbReference>